<reference evidence="2 3" key="2">
    <citation type="journal article" date="2010" name="Nature">
        <title>Comparative genomics reveals mobile pathogenicity chromosomes in Fusarium.</title>
        <authorList>
            <person name="Ma L.J."/>
            <person name="van der Does H.C."/>
            <person name="Borkovich K.A."/>
            <person name="Coleman J.J."/>
            <person name="Daboussi M.J."/>
            <person name="Di Pietro A."/>
            <person name="Dufresne M."/>
            <person name="Freitag M."/>
            <person name="Grabherr M."/>
            <person name="Henrissat B."/>
            <person name="Houterman P.M."/>
            <person name="Kang S."/>
            <person name="Shim W.B."/>
            <person name="Woloshuk C."/>
            <person name="Xie X."/>
            <person name="Xu J.R."/>
            <person name="Antoniw J."/>
            <person name="Baker S.E."/>
            <person name="Bluhm B.H."/>
            <person name="Breakspear A."/>
            <person name="Brown D.W."/>
            <person name="Butchko R.A."/>
            <person name="Chapman S."/>
            <person name="Coulson R."/>
            <person name="Coutinho P.M."/>
            <person name="Danchin E.G."/>
            <person name="Diener A."/>
            <person name="Gale L.R."/>
            <person name="Gardiner D.M."/>
            <person name="Goff S."/>
            <person name="Hammond-Kosack K.E."/>
            <person name="Hilburn K."/>
            <person name="Hua-Van A."/>
            <person name="Jonkers W."/>
            <person name="Kazan K."/>
            <person name="Kodira C.D."/>
            <person name="Koehrsen M."/>
            <person name="Kumar L."/>
            <person name="Lee Y.H."/>
            <person name="Li L."/>
            <person name="Manners J.M."/>
            <person name="Miranda-Saavedra D."/>
            <person name="Mukherjee M."/>
            <person name="Park G."/>
            <person name="Park J."/>
            <person name="Park S.Y."/>
            <person name="Proctor R.H."/>
            <person name="Regev A."/>
            <person name="Ruiz-Roldan M.C."/>
            <person name="Sain D."/>
            <person name="Sakthikumar S."/>
            <person name="Sykes S."/>
            <person name="Schwartz D.C."/>
            <person name="Turgeon B.G."/>
            <person name="Wapinski I."/>
            <person name="Yoder O."/>
            <person name="Young S."/>
            <person name="Zeng Q."/>
            <person name="Zhou S."/>
            <person name="Galagan J."/>
            <person name="Cuomo C.A."/>
            <person name="Kistler H.C."/>
            <person name="Rep M."/>
        </authorList>
    </citation>
    <scope>GENOME REANNOTATION</scope>
    <source>
        <strain evidence="3">ATCC MYA-4620 / CBS 123657 / FGSC 9075 / NRRL 31084 / PH-1</strain>
        <strain evidence="2">PH-1 / ATCC MYA-4620 / FGSC 9075 / NRRL 31084</strain>
    </source>
</reference>
<accession>A0A098DH34</accession>
<proteinExistence type="predicted"/>
<dbReference type="EMBL" id="HG970333">
    <property type="protein sequence ID" value="CEF78284.1"/>
    <property type="molecule type" value="Genomic_DNA"/>
</dbReference>
<dbReference type="RefSeq" id="XP_011322243.1">
    <property type="nucleotide sequence ID" value="XM_011323941.1"/>
</dbReference>
<organism evidence="1 3">
    <name type="scientific">Gibberella zeae (strain ATCC MYA-4620 / CBS 123657 / FGSC 9075 / NRRL 31084 / PH-1)</name>
    <name type="common">Wheat head blight fungus</name>
    <name type="synonym">Fusarium graminearum</name>
    <dbReference type="NCBI Taxonomy" id="229533"/>
    <lineage>
        <taxon>Eukaryota</taxon>
        <taxon>Fungi</taxon>
        <taxon>Dikarya</taxon>
        <taxon>Ascomycota</taxon>
        <taxon>Pezizomycotina</taxon>
        <taxon>Sordariomycetes</taxon>
        <taxon>Hypocreomycetidae</taxon>
        <taxon>Hypocreales</taxon>
        <taxon>Nectriaceae</taxon>
        <taxon>Fusarium</taxon>
    </lineage>
</organism>
<dbReference type="AlphaFoldDB" id="I1RI45"/>
<gene>
    <name evidence="1" type="ORF">FGRAMPH1_01T12961</name>
</gene>
<keyword evidence="3" id="KW-1185">Reference proteome</keyword>
<reference evidence="2" key="4">
    <citation type="submission" date="2017-01" db="UniProtKB">
        <authorList>
            <consortium name="EnsemblFungi"/>
        </authorList>
    </citation>
    <scope>IDENTIFICATION</scope>
    <source>
        <strain evidence="2">PH-1 / ATCC MYA-4620 / FGSC 9075 / NRRL 31084</strain>
    </source>
</reference>
<evidence type="ECO:0000313" key="3">
    <source>
        <dbReference type="Proteomes" id="UP000070720"/>
    </source>
</evidence>
<dbReference type="HOGENOM" id="CLU_2133740_0_0_1"/>
<dbReference type="Proteomes" id="UP000070720">
    <property type="component" value="Chromosome 2"/>
</dbReference>
<dbReference type="KEGG" id="fgr:FGSG_03470"/>
<name>I1RI45_GIBZE</name>
<dbReference type="EnsemblFungi" id="CEF78284">
    <property type="protein sequence ID" value="CEF78284"/>
    <property type="gene ID" value="FGRRES_03470"/>
</dbReference>
<protein>
    <submittedName>
        <fullName evidence="1">Chromosome 2, complete genome</fullName>
    </submittedName>
</protein>
<sequence>MCKIRYHNFWCKCGSFISFKRVVQACPANTTPKCEMNTEPVESYVDLKCDKCTEEERKTFKIFMTEWMARRKAPSTRSPIPISSQSYHNTHSRVSRLRYEFSVRESLTHTCGT</sequence>
<evidence type="ECO:0000313" key="2">
    <source>
        <dbReference type="EnsemblFungi" id="CEF78284"/>
    </source>
</evidence>
<evidence type="ECO:0000313" key="1">
    <source>
        <dbReference type="EMBL" id="CEF78284.1"/>
    </source>
</evidence>
<dbReference type="VEuPathDB" id="FungiDB:FGRAMPH1_01G12961"/>
<reference evidence="2 3" key="1">
    <citation type="journal article" date="2007" name="Science">
        <title>The Fusarium graminearum genome reveals a link between localized polymorphism and pathogen specialization.</title>
        <authorList>
            <person name="Cuomo C.A."/>
            <person name="Gueldener U."/>
            <person name="Xu J.-R."/>
            <person name="Trail F."/>
            <person name="Turgeon B.G."/>
            <person name="Di Pietro A."/>
            <person name="Walton J.D."/>
            <person name="Ma L.-J."/>
            <person name="Baker S.E."/>
            <person name="Rep M."/>
            <person name="Adam G."/>
            <person name="Antoniw J."/>
            <person name="Baldwin T."/>
            <person name="Calvo S.E."/>
            <person name="Chang Y.-L."/>
            <person name="DeCaprio D."/>
            <person name="Gale L.R."/>
            <person name="Gnerre S."/>
            <person name="Goswami R.S."/>
            <person name="Hammond-Kosack K."/>
            <person name="Harris L.J."/>
            <person name="Hilburn K."/>
            <person name="Kennell J.C."/>
            <person name="Kroken S."/>
            <person name="Magnuson J.K."/>
            <person name="Mannhaupt G."/>
            <person name="Mauceli E.W."/>
            <person name="Mewes H.-W."/>
            <person name="Mitterbauer R."/>
            <person name="Muehlbauer G."/>
            <person name="Muensterkoetter M."/>
            <person name="Nelson D."/>
            <person name="O'Donnell K."/>
            <person name="Ouellet T."/>
            <person name="Qi W."/>
            <person name="Quesneville H."/>
            <person name="Roncero M.I.G."/>
            <person name="Seong K.-Y."/>
            <person name="Tetko I.V."/>
            <person name="Urban M."/>
            <person name="Waalwijk C."/>
            <person name="Ward T.J."/>
            <person name="Yao J."/>
            <person name="Birren B.W."/>
            <person name="Kistler H.C."/>
        </authorList>
    </citation>
    <scope>NUCLEOTIDE SEQUENCE [LARGE SCALE GENOMIC DNA]</scope>
    <source>
        <strain evidence="3">ATCC MYA-4620 / CBS 123657 / FGSC 9075 / NRRL 31084 / PH-1</strain>
        <strain evidence="2">PH-1 / ATCC MYA-4620 / FGSC 9075 / NRRL 31084</strain>
    </source>
</reference>
<accession>I1RI45</accession>
<dbReference type="InParanoid" id="I1RI45"/>
<reference evidence="1 3" key="3">
    <citation type="journal article" date="2015" name="BMC Genomics">
        <title>The completed genome sequence of the pathogenic ascomycete fungus Fusarium graminearum.</title>
        <authorList>
            <person name="King R."/>
            <person name="Urban M."/>
            <person name="Hammond-Kosack M.C."/>
            <person name="Hassani-Pak K."/>
            <person name="Hammond-Kosack K.E."/>
        </authorList>
    </citation>
    <scope>NUCLEOTIDE SEQUENCE [LARGE SCALE GENOMIC DNA]</scope>
    <source>
        <strain evidence="3">ATCC MYA-4620 / CBS 123657 / FGSC 9075 / NRRL 31084 / PH-1</strain>
        <strain evidence="1">PH-1</strain>
    </source>
</reference>